<evidence type="ECO:0000313" key="2">
    <source>
        <dbReference type="Proteomes" id="UP001233999"/>
    </source>
</evidence>
<dbReference type="InterPro" id="IPR016024">
    <property type="entry name" value="ARM-type_fold"/>
</dbReference>
<gene>
    <name evidence="1" type="ORF">L9F63_001155</name>
</gene>
<evidence type="ECO:0000313" key="1">
    <source>
        <dbReference type="EMBL" id="KAJ9592259.1"/>
    </source>
</evidence>
<accession>A0AAD8EJI3</accession>
<dbReference type="Proteomes" id="UP001233999">
    <property type="component" value="Unassembled WGS sequence"/>
</dbReference>
<comment type="caution">
    <text evidence="1">The sequence shown here is derived from an EMBL/GenBank/DDBJ whole genome shotgun (WGS) entry which is preliminary data.</text>
</comment>
<dbReference type="EMBL" id="JASPKZ010003842">
    <property type="protein sequence ID" value="KAJ9592259.1"/>
    <property type="molecule type" value="Genomic_DNA"/>
</dbReference>
<organism evidence="1 2">
    <name type="scientific">Diploptera punctata</name>
    <name type="common">Pacific beetle cockroach</name>
    <dbReference type="NCBI Taxonomy" id="6984"/>
    <lineage>
        <taxon>Eukaryota</taxon>
        <taxon>Metazoa</taxon>
        <taxon>Ecdysozoa</taxon>
        <taxon>Arthropoda</taxon>
        <taxon>Hexapoda</taxon>
        <taxon>Insecta</taxon>
        <taxon>Pterygota</taxon>
        <taxon>Neoptera</taxon>
        <taxon>Polyneoptera</taxon>
        <taxon>Dictyoptera</taxon>
        <taxon>Blattodea</taxon>
        <taxon>Blaberoidea</taxon>
        <taxon>Blaberidae</taxon>
        <taxon>Diplopterinae</taxon>
        <taxon>Diploptera</taxon>
    </lineage>
</organism>
<sequence length="455" mass="50550">MWQLPNEGLFSIFDFFINVLTELVTVDPPDEVRLNILRTLTSGYSPEIAARICEVLNDDGTANMHISPLIKPHIKEVKRKLEEALQTAEMVTEDPPDEARLNILSNLTSGHSPEIAARISEVLNDDGTANMHISPLVRPHIKEAQRKFEQALHTVELVTGDPPDEARLNILRTLTSGYSPEIAARICEVLNDDGTAIMHISPLIRPHIKEVKRKLEQALQTAELVTGDPPDEARLNILRTLTAGYSPEIAARICEVLSDDGTANMHISPLIKPHIKEVKRKMEEALQTAELVTGDPPDEARLNILRTLTSGYSPEIAARICEVLNDDGTANMHISPLIKPHIKEVKRKLEEALQTAEMVTEDPPDEARLNILRTLTSGYSLEIAARICEVLNDDGTANMHISPLVRPHIKEVQRKFEQALHTVELVTGDPPDEARLNILRTLTSGYSPEIAAVKF</sequence>
<keyword evidence="2" id="KW-1185">Reference proteome</keyword>
<reference evidence="1" key="1">
    <citation type="journal article" date="2023" name="IScience">
        <title>Live-bearing cockroach genome reveals convergent evolutionary mechanisms linked to viviparity in insects and beyond.</title>
        <authorList>
            <person name="Fouks B."/>
            <person name="Harrison M.C."/>
            <person name="Mikhailova A.A."/>
            <person name="Marchal E."/>
            <person name="English S."/>
            <person name="Carruthers M."/>
            <person name="Jennings E.C."/>
            <person name="Chiamaka E.L."/>
            <person name="Frigard R.A."/>
            <person name="Pippel M."/>
            <person name="Attardo G.M."/>
            <person name="Benoit J.B."/>
            <person name="Bornberg-Bauer E."/>
            <person name="Tobe S.S."/>
        </authorList>
    </citation>
    <scope>NUCLEOTIDE SEQUENCE</scope>
    <source>
        <strain evidence="1">Stay&amp;Tobe</strain>
    </source>
</reference>
<protein>
    <submittedName>
        <fullName evidence="1">Uncharacterized protein</fullName>
    </submittedName>
</protein>
<name>A0AAD8EJI3_DIPPU</name>
<dbReference type="SUPFAM" id="SSF48371">
    <property type="entry name" value="ARM repeat"/>
    <property type="match status" value="1"/>
</dbReference>
<reference evidence="1" key="2">
    <citation type="submission" date="2023-05" db="EMBL/GenBank/DDBJ databases">
        <authorList>
            <person name="Fouks B."/>
        </authorList>
    </citation>
    <scope>NUCLEOTIDE SEQUENCE</scope>
    <source>
        <strain evidence="1">Stay&amp;Tobe</strain>
        <tissue evidence="1">Testes</tissue>
    </source>
</reference>
<proteinExistence type="predicted"/>
<dbReference type="AlphaFoldDB" id="A0AAD8EJI3"/>